<feature type="compositionally biased region" description="Low complexity" evidence="11">
    <location>
        <begin position="769"/>
        <end position="785"/>
    </location>
</feature>
<dbReference type="PANTHER" id="PTHR10782:SF4">
    <property type="entry name" value="TONALLI, ISOFORM E"/>
    <property type="match status" value="1"/>
</dbReference>
<feature type="region of interest" description="Disordered" evidence="11">
    <location>
        <begin position="514"/>
        <end position="649"/>
    </location>
</feature>
<evidence type="ECO:0000256" key="7">
    <source>
        <dbReference type="ARBA" id="ARBA00022786"/>
    </source>
</evidence>
<dbReference type="PROSITE" id="PS50800">
    <property type="entry name" value="SAP"/>
    <property type="match status" value="1"/>
</dbReference>
<sequence>MASSLGNIDEIRRRVAALRRPELQECLERLGMRKTGNKPDLQQRLLDVFEDALRLTNHGQPPRDIWRVSAAERVVNEIYSRLMSTSGGNANGPQGAGGAGGSGGGSHAAEDIKPRSGSAGPPAAGGEGTLASAMSVFFRERVAAANAAGGRSGGGAAGAPGAAPVIRCCCGSNSDRQHLVQCRSCAVWQHRHCVGLGVPTPGSRPAGGDEFFCELCRAKRADPFWQVEDADIAPTVRLSSTGKQTGIAGVMHHMRSGERTFTLTSQQIQKIKVRQAEHQLQLVCLQMNDPVPFRFHWPLLADLRVNTVQYRVYSRNSTQKLGANARDEPANIGQLWSSASGGRFHLVMQCADNSAYAMVVLLMRRRSAEEVKRLMAKQLSVEDALKRVQLQLARDDDDELQTGATVVSLRCPILGTRVRTPARFEEVKGLACFDLEAFLDSAARTRKWQCPTSMAHTTVHSLQIDTYMQRIISALANFPSVMEVEVESDGSWRPAGWKDRFYSILEENPLAEAAAAGAGGGSGPSSLGPSAAAAGADSSGGEETDEEEELRRAAAAMSVVVGQKRKRPPTPDIIDLLSSDEEDGAGGCSGASVAEAATTKQHQANGVTRAAGQEGTSTGGAGDTVAPHTNGAALAGATAGPAGAGSGATANAAQHVPLRIVIPARRLVPSTMGAVATQHQHQNVVANGSVSPTGGLGAALAAAGAAAMATQRQHLDQRTSGALSRHQPHHNPSPQTGPHGQQAAQQSHLATAGAPIPHPPPPPPPPPQQQQQQLGVSTVSAAGTGAADGSGGGGLSHHQLVSTIPHVQVRSRLTGGQQEGTAGLTPLPIGAPVTALYQALGRPGTAAAGSMAAGPAVVAVPQVIAGPAAGHNAQQPTQQFAFPIVSQQPQAASFMLHMPWLQQQQQPQPHMGYHAAPQQQQPQAYRPTVGTQQVASAQQYQEQQPQPPAAPPPPPPPPPPQQQQVQQQQQPQTQPQTQPQAQAQGGGVQTPPFPALPNTVAPQAQGAAPPPGHTAAGYGAASNHAKALAIGAARRRGPYECIDLLDDSGEDN</sequence>
<dbReference type="EMBL" id="BNCO01000004">
    <property type="protein sequence ID" value="GIL47261.1"/>
    <property type="molecule type" value="Genomic_DNA"/>
</dbReference>
<proteinExistence type="inferred from homology"/>
<dbReference type="SUPFAM" id="SSF57903">
    <property type="entry name" value="FYVE/PHD zinc finger"/>
    <property type="match status" value="1"/>
</dbReference>
<dbReference type="Pfam" id="PF14324">
    <property type="entry name" value="PINIT"/>
    <property type="match status" value="1"/>
</dbReference>
<dbReference type="GO" id="GO:0016925">
    <property type="term" value="P:protein sumoylation"/>
    <property type="evidence" value="ECO:0007669"/>
    <property type="project" value="UniProtKB-UniPathway"/>
</dbReference>
<dbReference type="Gene3D" id="1.10.720.30">
    <property type="entry name" value="SAP domain"/>
    <property type="match status" value="1"/>
</dbReference>
<evidence type="ECO:0000256" key="9">
    <source>
        <dbReference type="ARBA" id="ARBA00023242"/>
    </source>
</evidence>
<keyword evidence="5" id="KW-0479">Metal-binding</keyword>
<dbReference type="Proteomes" id="UP000747399">
    <property type="component" value="Unassembled WGS sequence"/>
</dbReference>
<keyword evidence="15" id="KW-1185">Reference proteome</keyword>
<evidence type="ECO:0000256" key="1">
    <source>
        <dbReference type="ARBA" id="ARBA00004123"/>
    </source>
</evidence>
<evidence type="ECO:0000256" key="10">
    <source>
        <dbReference type="PROSITE-ProRule" id="PRU00452"/>
    </source>
</evidence>
<dbReference type="PROSITE" id="PS51044">
    <property type="entry name" value="ZF_SP_RING"/>
    <property type="match status" value="1"/>
</dbReference>
<dbReference type="InterPro" id="IPR038654">
    <property type="entry name" value="PINIT_sf"/>
</dbReference>
<feature type="compositionally biased region" description="Gly residues" evidence="11">
    <location>
        <begin position="786"/>
        <end position="795"/>
    </location>
</feature>
<evidence type="ECO:0000313" key="15">
    <source>
        <dbReference type="Proteomes" id="UP000747399"/>
    </source>
</evidence>
<comment type="subcellular location">
    <subcellularLocation>
        <location evidence="1">Nucleus</location>
    </subcellularLocation>
</comment>
<dbReference type="GO" id="GO:0000785">
    <property type="term" value="C:chromatin"/>
    <property type="evidence" value="ECO:0007669"/>
    <property type="project" value="TreeGrafter"/>
</dbReference>
<feature type="compositionally biased region" description="Low complexity" evidence="11">
    <location>
        <begin position="932"/>
        <end position="944"/>
    </location>
</feature>
<gene>
    <name evidence="14" type="ORF">Vafri_4124</name>
</gene>
<dbReference type="AlphaFoldDB" id="A0A8J4AUD9"/>
<keyword evidence="8" id="KW-0862">Zinc</keyword>
<evidence type="ECO:0000256" key="2">
    <source>
        <dbReference type="ARBA" id="ARBA00004718"/>
    </source>
</evidence>
<dbReference type="PANTHER" id="PTHR10782">
    <property type="entry name" value="ZINC FINGER MIZ DOMAIN-CONTAINING PROTEIN"/>
    <property type="match status" value="1"/>
</dbReference>
<dbReference type="Gene3D" id="2.60.120.780">
    <property type="entry name" value="PINIT domain"/>
    <property type="match status" value="1"/>
</dbReference>
<keyword evidence="4" id="KW-0808">Transferase</keyword>
<dbReference type="Pfam" id="PF02891">
    <property type="entry name" value="zf-MIZ"/>
    <property type="match status" value="1"/>
</dbReference>
<dbReference type="UniPathway" id="UPA00886"/>
<comment type="pathway">
    <text evidence="2">Protein modification; protein sumoylation.</text>
</comment>
<feature type="region of interest" description="Disordered" evidence="11">
    <location>
        <begin position="85"/>
        <end position="126"/>
    </location>
</feature>
<evidence type="ECO:0000256" key="6">
    <source>
        <dbReference type="ARBA" id="ARBA00022771"/>
    </source>
</evidence>
<organism evidence="14 15">
    <name type="scientific">Volvox africanus</name>
    <dbReference type="NCBI Taxonomy" id="51714"/>
    <lineage>
        <taxon>Eukaryota</taxon>
        <taxon>Viridiplantae</taxon>
        <taxon>Chlorophyta</taxon>
        <taxon>core chlorophytes</taxon>
        <taxon>Chlorophyceae</taxon>
        <taxon>CS clade</taxon>
        <taxon>Chlamydomonadales</taxon>
        <taxon>Volvocaceae</taxon>
        <taxon>Volvox</taxon>
    </lineage>
</organism>
<feature type="region of interest" description="Disordered" evidence="11">
    <location>
        <begin position="903"/>
        <end position="1023"/>
    </location>
</feature>
<keyword evidence="7" id="KW-0833">Ubl conjugation pathway</keyword>
<feature type="compositionally biased region" description="Pro residues" evidence="11">
    <location>
        <begin position="756"/>
        <end position="768"/>
    </location>
</feature>
<feature type="compositionally biased region" description="Low complexity" evidence="11">
    <location>
        <begin position="962"/>
        <end position="983"/>
    </location>
</feature>
<dbReference type="GO" id="GO:0061665">
    <property type="term" value="F:SUMO ligase activity"/>
    <property type="evidence" value="ECO:0007669"/>
    <property type="project" value="TreeGrafter"/>
</dbReference>
<dbReference type="InterPro" id="IPR004181">
    <property type="entry name" value="Znf_MIZ"/>
</dbReference>
<dbReference type="InterPro" id="IPR013083">
    <property type="entry name" value="Znf_RING/FYVE/PHD"/>
</dbReference>
<dbReference type="SMART" id="SM00513">
    <property type="entry name" value="SAP"/>
    <property type="match status" value="1"/>
</dbReference>
<feature type="region of interest" description="Disordered" evidence="11">
    <location>
        <begin position="709"/>
        <end position="798"/>
    </location>
</feature>
<evidence type="ECO:0000313" key="14">
    <source>
        <dbReference type="EMBL" id="GIL47261.1"/>
    </source>
</evidence>
<feature type="compositionally biased region" description="Low complexity" evidence="11">
    <location>
        <begin position="631"/>
        <end position="649"/>
    </location>
</feature>
<feature type="compositionally biased region" description="Low complexity" evidence="11">
    <location>
        <begin position="524"/>
        <end position="539"/>
    </location>
</feature>
<dbReference type="GO" id="GO:0005634">
    <property type="term" value="C:nucleus"/>
    <property type="evidence" value="ECO:0007669"/>
    <property type="project" value="UniProtKB-SubCell"/>
</dbReference>
<evidence type="ECO:0000256" key="5">
    <source>
        <dbReference type="ARBA" id="ARBA00022723"/>
    </source>
</evidence>
<evidence type="ECO:0000256" key="4">
    <source>
        <dbReference type="ARBA" id="ARBA00022679"/>
    </source>
</evidence>
<feature type="compositionally biased region" description="Gly residues" evidence="11">
    <location>
        <begin position="94"/>
        <end position="106"/>
    </location>
</feature>
<keyword evidence="6 10" id="KW-0863">Zinc-finger</keyword>
<dbReference type="InterPro" id="IPR019786">
    <property type="entry name" value="Zinc_finger_PHD-type_CS"/>
</dbReference>
<comment type="caution">
    <text evidence="14">The sequence shown here is derived from an EMBL/GenBank/DDBJ whole genome shotgun (WGS) entry which is preliminary data.</text>
</comment>
<dbReference type="GO" id="GO:0008270">
    <property type="term" value="F:zinc ion binding"/>
    <property type="evidence" value="ECO:0007669"/>
    <property type="project" value="UniProtKB-KW"/>
</dbReference>
<protein>
    <submittedName>
        <fullName evidence="14">Uncharacterized protein</fullName>
    </submittedName>
</protein>
<accession>A0A8J4AUD9</accession>
<evidence type="ECO:0000259" key="13">
    <source>
        <dbReference type="PROSITE" id="PS51044"/>
    </source>
</evidence>
<keyword evidence="9" id="KW-0539">Nucleus</keyword>
<evidence type="ECO:0000256" key="11">
    <source>
        <dbReference type="SAM" id="MobiDB-lite"/>
    </source>
</evidence>
<evidence type="ECO:0000256" key="8">
    <source>
        <dbReference type="ARBA" id="ARBA00022833"/>
    </source>
</evidence>
<evidence type="ECO:0000256" key="3">
    <source>
        <dbReference type="ARBA" id="ARBA00005383"/>
    </source>
</evidence>
<feature type="domain" description="SAP" evidence="12">
    <location>
        <begin position="15"/>
        <end position="49"/>
    </location>
</feature>
<dbReference type="Gene3D" id="3.30.40.10">
    <property type="entry name" value="Zinc/RING finger domain, C3HC4 (zinc finger)"/>
    <property type="match status" value="2"/>
</dbReference>
<reference evidence="14" key="1">
    <citation type="journal article" date="2021" name="Proc. Natl. Acad. Sci. U.S.A.">
        <title>Three genomes in the algal genus Volvox reveal the fate of a haploid sex-determining region after a transition to homothallism.</title>
        <authorList>
            <person name="Yamamoto K."/>
            <person name="Hamaji T."/>
            <person name="Kawai-Toyooka H."/>
            <person name="Matsuzaki R."/>
            <person name="Takahashi F."/>
            <person name="Nishimura Y."/>
            <person name="Kawachi M."/>
            <person name="Noguchi H."/>
            <person name="Minakuchi Y."/>
            <person name="Umen J.G."/>
            <person name="Toyoda A."/>
            <person name="Nozaki H."/>
        </authorList>
    </citation>
    <scope>NUCLEOTIDE SEQUENCE</scope>
    <source>
        <strain evidence="14">NIES-3780</strain>
    </source>
</reference>
<dbReference type="PROSITE" id="PS01359">
    <property type="entry name" value="ZF_PHD_1"/>
    <property type="match status" value="1"/>
</dbReference>
<dbReference type="InterPro" id="IPR036361">
    <property type="entry name" value="SAP_dom_sf"/>
</dbReference>
<dbReference type="SUPFAM" id="SSF68906">
    <property type="entry name" value="SAP domain"/>
    <property type="match status" value="1"/>
</dbReference>
<name>A0A8J4AUD9_9CHLO</name>
<dbReference type="SMART" id="SM00249">
    <property type="entry name" value="PHD"/>
    <property type="match status" value="1"/>
</dbReference>
<feature type="compositionally biased region" description="Pro residues" evidence="11">
    <location>
        <begin position="945"/>
        <end position="961"/>
    </location>
</feature>
<dbReference type="InterPro" id="IPR011011">
    <property type="entry name" value="Znf_FYVE_PHD"/>
</dbReference>
<evidence type="ECO:0000259" key="12">
    <source>
        <dbReference type="PROSITE" id="PS50800"/>
    </source>
</evidence>
<comment type="similarity">
    <text evidence="3">Belongs to the PIAS family.</text>
</comment>
<feature type="domain" description="SP-RING-type" evidence="13">
    <location>
        <begin position="396"/>
        <end position="477"/>
    </location>
</feature>
<dbReference type="InterPro" id="IPR003034">
    <property type="entry name" value="SAP_dom"/>
</dbReference>
<feature type="compositionally biased region" description="Low complexity" evidence="11">
    <location>
        <begin position="1001"/>
        <end position="1021"/>
    </location>
</feature>
<feature type="compositionally biased region" description="Polar residues" evidence="11">
    <location>
        <begin position="730"/>
        <end position="749"/>
    </location>
</feature>
<dbReference type="InterPro" id="IPR001965">
    <property type="entry name" value="Znf_PHD"/>
</dbReference>
<feature type="compositionally biased region" description="Low complexity" evidence="11">
    <location>
        <begin position="903"/>
        <end position="924"/>
    </location>
</feature>
<dbReference type="InterPro" id="IPR023321">
    <property type="entry name" value="PINIT"/>
</dbReference>
<dbReference type="CDD" id="cd16650">
    <property type="entry name" value="SP-RING_PIAS-like"/>
    <property type="match status" value="1"/>
</dbReference>